<name>A0AAN1WL61_9GAMM</name>
<dbReference type="SUPFAM" id="SSF55785">
    <property type="entry name" value="PYP-like sensor domain (PAS domain)"/>
    <property type="match status" value="1"/>
</dbReference>
<dbReference type="SUPFAM" id="SSF55073">
    <property type="entry name" value="Nucleotide cyclase"/>
    <property type="match status" value="1"/>
</dbReference>
<dbReference type="InterPro" id="IPR043128">
    <property type="entry name" value="Rev_trsase/Diguanyl_cyclase"/>
</dbReference>
<dbReference type="KEGG" id="marq:MARGE09_P3739"/>
<reference evidence="5 6" key="1">
    <citation type="journal article" date="2022" name="IScience">
        <title>An ultrasensitive nanofiber-based assay for enzymatic hydrolysis and deep-sea microbial degradation of cellulose.</title>
        <authorList>
            <person name="Tsudome M."/>
            <person name="Tachioka M."/>
            <person name="Miyazaki M."/>
            <person name="Uchimura K."/>
            <person name="Tsuda M."/>
            <person name="Takaki Y."/>
            <person name="Deguchi S."/>
        </authorList>
    </citation>
    <scope>NUCLEOTIDE SEQUENCE [LARGE SCALE GENOMIC DNA]</scope>
    <source>
        <strain evidence="5 6">GE09</strain>
    </source>
</reference>
<dbReference type="RefSeq" id="WP_236984804.1">
    <property type="nucleotide sequence ID" value="NZ_AP023086.1"/>
</dbReference>
<dbReference type="PANTHER" id="PTHR45138">
    <property type="entry name" value="REGULATORY COMPONENTS OF SENSORY TRANSDUCTION SYSTEM"/>
    <property type="match status" value="1"/>
</dbReference>
<evidence type="ECO:0000313" key="6">
    <source>
        <dbReference type="Proteomes" id="UP001320119"/>
    </source>
</evidence>
<dbReference type="InterPro" id="IPR050469">
    <property type="entry name" value="Diguanylate_Cyclase"/>
</dbReference>
<accession>A0AAN1WL61</accession>
<dbReference type="InterPro" id="IPR035965">
    <property type="entry name" value="PAS-like_dom_sf"/>
</dbReference>
<evidence type="ECO:0000313" key="5">
    <source>
        <dbReference type="EMBL" id="BCD99537.1"/>
    </source>
</evidence>
<evidence type="ECO:0000256" key="2">
    <source>
        <dbReference type="ARBA" id="ARBA00012528"/>
    </source>
</evidence>
<sequence length="319" mass="37195">MSNEEFMQDFHWLMDVLQHIDVGLVILDEDYNVELWNSFMQNHSARQPTDVLGCNLFTSFPELPMEWFKRKVESVRVLHNSAFTTWEQRPYLFKFRNYRPVTGMTEFMYQNCTIMPITNARSEITHICLIIYDVTEVAANRLQLQRANSKLHIISQTDGLTGLLNRKHWEEGLLHEFKRYQRYKHTCSLLMFDIDHFKRINDTYGHPAGDEVIRQTAAVVKDCVRDIDICGRYGGEEFTIILVDTNAEGATIVAERLRKSIEANTVYYDEHVINFTISLGVAEIHDQITTPVEWIDASDRGLYRAKRAGRNQTQIYSAT</sequence>
<gene>
    <name evidence="5" type="ORF">MARGE09_P3739</name>
</gene>
<evidence type="ECO:0000259" key="4">
    <source>
        <dbReference type="PROSITE" id="PS50887"/>
    </source>
</evidence>
<dbReference type="NCBIfam" id="TIGR00254">
    <property type="entry name" value="GGDEF"/>
    <property type="match status" value="1"/>
</dbReference>
<dbReference type="PANTHER" id="PTHR45138:SF9">
    <property type="entry name" value="DIGUANYLATE CYCLASE DGCM-RELATED"/>
    <property type="match status" value="1"/>
</dbReference>
<comment type="cofactor">
    <cofactor evidence="1">
        <name>Mg(2+)</name>
        <dbReference type="ChEBI" id="CHEBI:18420"/>
    </cofactor>
</comment>
<dbReference type="GO" id="GO:0043709">
    <property type="term" value="P:cell adhesion involved in single-species biofilm formation"/>
    <property type="evidence" value="ECO:0007669"/>
    <property type="project" value="TreeGrafter"/>
</dbReference>
<keyword evidence="6" id="KW-1185">Reference proteome</keyword>
<proteinExistence type="predicted"/>
<dbReference type="EC" id="2.7.7.65" evidence="2"/>
<dbReference type="Gene3D" id="3.30.70.270">
    <property type="match status" value="1"/>
</dbReference>
<dbReference type="CDD" id="cd01949">
    <property type="entry name" value="GGDEF"/>
    <property type="match status" value="1"/>
</dbReference>
<dbReference type="InterPro" id="IPR000160">
    <property type="entry name" value="GGDEF_dom"/>
</dbReference>
<dbReference type="GO" id="GO:0005886">
    <property type="term" value="C:plasma membrane"/>
    <property type="evidence" value="ECO:0007669"/>
    <property type="project" value="TreeGrafter"/>
</dbReference>
<dbReference type="Gene3D" id="3.30.450.20">
    <property type="entry name" value="PAS domain"/>
    <property type="match status" value="1"/>
</dbReference>
<dbReference type="PROSITE" id="PS50887">
    <property type="entry name" value="GGDEF"/>
    <property type="match status" value="1"/>
</dbReference>
<dbReference type="AlphaFoldDB" id="A0AAN1WL61"/>
<dbReference type="EMBL" id="AP023086">
    <property type="protein sequence ID" value="BCD99537.1"/>
    <property type="molecule type" value="Genomic_DNA"/>
</dbReference>
<evidence type="ECO:0000256" key="3">
    <source>
        <dbReference type="ARBA" id="ARBA00034247"/>
    </source>
</evidence>
<comment type="catalytic activity">
    <reaction evidence="3">
        <text>2 GTP = 3',3'-c-di-GMP + 2 diphosphate</text>
        <dbReference type="Rhea" id="RHEA:24898"/>
        <dbReference type="ChEBI" id="CHEBI:33019"/>
        <dbReference type="ChEBI" id="CHEBI:37565"/>
        <dbReference type="ChEBI" id="CHEBI:58805"/>
        <dbReference type="EC" id="2.7.7.65"/>
    </reaction>
</comment>
<dbReference type="FunFam" id="3.30.70.270:FF:000001">
    <property type="entry name" value="Diguanylate cyclase domain protein"/>
    <property type="match status" value="1"/>
</dbReference>
<organism evidence="5 6">
    <name type="scientific">Marinagarivorans cellulosilyticus</name>
    <dbReference type="NCBI Taxonomy" id="2721545"/>
    <lineage>
        <taxon>Bacteria</taxon>
        <taxon>Pseudomonadati</taxon>
        <taxon>Pseudomonadota</taxon>
        <taxon>Gammaproteobacteria</taxon>
        <taxon>Cellvibrionales</taxon>
        <taxon>Cellvibrionaceae</taxon>
        <taxon>Marinagarivorans</taxon>
    </lineage>
</organism>
<feature type="domain" description="GGDEF" evidence="4">
    <location>
        <begin position="185"/>
        <end position="318"/>
    </location>
</feature>
<evidence type="ECO:0000256" key="1">
    <source>
        <dbReference type="ARBA" id="ARBA00001946"/>
    </source>
</evidence>
<dbReference type="Proteomes" id="UP001320119">
    <property type="component" value="Chromosome"/>
</dbReference>
<dbReference type="Pfam" id="PF00990">
    <property type="entry name" value="GGDEF"/>
    <property type="match status" value="1"/>
</dbReference>
<protein>
    <recommendedName>
        <fullName evidence="2">diguanylate cyclase</fullName>
        <ecNumber evidence="2">2.7.7.65</ecNumber>
    </recommendedName>
</protein>
<dbReference type="GO" id="GO:0052621">
    <property type="term" value="F:diguanylate cyclase activity"/>
    <property type="evidence" value="ECO:0007669"/>
    <property type="project" value="UniProtKB-EC"/>
</dbReference>
<dbReference type="InterPro" id="IPR029787">
    <property type="entry name" value="Nucleotide_cyclase"/>
</dbReference>
<dbReference type="GO" id="GO:1902201">
    <property type="term" value="P:negative regulation of bacterial-type flagellum-dependent cell motility"/>
    <property type="evidence" value="ECO:0007669"/>
    <property type="project" value="TreeGrafter"/>
</dbReference>
<dbReference type="SMART" id="SM00267">
    <property type="entry name" value="GGDEF"/>
    <property type="match status" value="1"/>
</dbReference>